<proteinExistence type="predicted"/>
<keyword evidence="4 9" id="KW-1133">Transmembrane helix</keyword>
<sequence length="623" mass="68350">MQCWLWLRLSCSAGDGCGHTVLGTESGTLASQNYPGTYPSDTWCKWRLRVPEGRTLRLLFGDFDVEMSPGCGNGSLVITDKNGEVTLGPVCGKFDATLNNVTFKSNEVTVTFKSGPHRSGRGFLLSYATDQYPDLISCLQRGSHFSSQHLSVYCPAGCKNVTGDVWGNSEQGYRDTSVLCKSAVHAGAAADSLGGRVTVTRGRSLTLYEATFANGILSKMGSLSEKKLLFSQECNSVLAVSGLNASSFGNKNSQEHRMFWSSRNMDSTRGFLPWSADSNDPNPWVELELRDKNTITGIITTGSNQYYIESYILLFSKDRKNWKFYKSALSKEKKLFQAYTDGHLRVLNSLFPPMVARFVRLQPLTWHGRASAQIQVLGCPASKYVHCNKLHLTLTLGQHFSYSHAPAGSSQPVIVAVGVVLGLIMCGSCLLAGVWWKRRYCVCLCQVDCQSFEAKCLPCPHSELISYPLERNVHDALPSPPPSDYAEPAVAAIGQKVGSTFRPSSEECYTSPFTFNHYDTPGNQPEYAEPLPPEPEYATPFSEQPESNLPNNHSKTHGPAPTTTGAKTTSSHTQYDCPSHRILSNGYCTPAQHGGGLRPVSVVYAEPKSSDALLQKHTHKQHL</sequence>
<dbReference type="InterPro" id="IPR036609">
    <property type="entry name" value="LCCL_sf"/>
</dbReference>
<feature type="compositionally biased region" description="Polar residues" evidence="8">
    <location>
        <begin position="541"/>
        <end position="553"/>
    </location>
</feature>
<dbReference type="InterPro" id="IPR004043">
    <property type="entry name" value="LCCL"/>
</dbReference>
<name>A0A7N8WVU7_9TELE</name>
<evidence type="ECO:0000259" key="13">
    <source>
        <dbReference type="PROSITE" id="PS50820"/>
    </source>
</evidence>
<dbReference type="CDD" id="cd00041">
    <property type="entry name" value="CUB"/>
    <property type="match status" value="1"/>
</dbReference>
<dbReference type="PANTHER" id="PTHR46806">
    <property type="entry name" value="F5/8 TYPE C DOMAIN-CONTAINING PROTEIN"/>
    <property type="match status" value="1"/>
</dbReference>
<evidence type="ECO:0000256" key="10">
    <source>
        <dbReference type="SAM" id="SignalP"/>
    </source>
</evidence>
<dbReference type="InterPro" id="IPR000421">
    <property type="entry name" value="FA58C"/>
</dbReference>
<feature type="domain" description="LCCL" evidence="13">
    <location>
        <begin position="132"/>
        <end position="228"/>
    </location>
</feature>
<evidence type="ECO:0000259" key="12">
    <source>
        <dbReference type="PROSITE" id="PS50022"/>
    </source>
</evidence>
<dbReference type="SMART" id="SM00603">
    <property type="entry name" value="LCCL"/>
    <property type="match status" value="1"/>
</dbReference>
<keyword evidence="10" id="KW-0732">Signal</keyword>
<dbReference type="SUPFAM" id="SSF49854">
    <property type="entry name" value="Spermadhesin, CUB domain"/>
    <property type="match status" value="1"/>
</dbReference>
<dbReference type="AlphaFoldDB" id="A0A7N8WVU7"/>
<dbReference type="Pfam" id="PF03815">
    <property type="entry name" value="LCCL"/>
    <property type="match status" value="1"/>
</dbReference>
<evidence type="ECO:0000259" key="11">
    <source>
        <dbReference type="PROSITE" id="PS01180"/>
    </source>
</evidence>
<keyword evidence="6 7" id="KW-1015">Disulfide bond</keyword>
<reference evidence="14" key="1">
    <citation type="submission" date="2025-08" db="UniProtKB">
        <authorList>
            <consortium name="Ensembl"/>
        </authorList>
    </citation>
    <scope>IDENTIFICATION</scope>
</reference>
<evidence type="ECO:0000256" key="5">
    <source>
        <dbReference type="ARBA" id="ARBA00023136"/>
    </source>
</evidence>
<dbReference type="Pfam" id="PF00431">
    <property type="entry name" value="CUB"/>
    <property type="match status" value="1"/>
</dbReference>
<feature type="domain" description="F5/8 type C" evidence="12">
    <location>
        <begin position="234"/>
        <end position="379"/>
    </location>
</feature>
<dbReference type="SUPFAM" id="SSF69848">
    <property type="entry name" value="LCCL domain"/>
    <property type="match status" value="1"/>
</dbReference>
<dbReference type="PROSITE" id="PS01180">
    <property type="entry name" value="CUB"/>
    <property type="match status" value="1"/>
</dbReference>
<evidence type="ECO:0000256" key="4">
    <source>
        <dbReference type="ARBA" id="ARBA00022989"/>
    </source>
</evidence>
<organism evidence="14 15">
    <name type="scientific">Mastacembelus armatus</name>
    <name type="common">zig-zag eel</name>
    <dbReference type="NCBI Taxonomy" id="205130"/>
    <lineage>
        <taxon>Eukaryota</taxon>
        <taxon>Metazoa</taxon>
        <taxon>Chordata</taxon>
        <taxon>Craniata</taxon>
        <taxon>Vertebrata</taxon>
        <taxon>Euteleostomi</taxon>
        <taxon>Actinopterygii</taxon>
        <taxon>Neopterygii</taxon>
        <taxon>Teleostei</taxon>
        <taxon>Neoteleostei</taxon>
        <taxon>Acanthomorphata</taxon>
        <taxon>Anabantaria</taxon>
        <taxon>Synbranchiformes</taxon>
        <taxon>Mastacembelidae</taxon>
        <taxon>Mastacembelus</taxon>
    </lineage>
</organism>
<evidence type="ECO:0000256" key="2">
    <source>
        <dbReference type="ARBA" id="ARBA00022553"/>
    </source>
</evidence>
<dbReference type="InterPro" id="IPR008979">
    <property type="entry name" value="Galactose-bd-like_sf"/>
</dbReference>
<dbReference type="CDD" id="cd00057">
    <property type="entry name" value="FA58C"/>
    <property type="match status" value="1"/>
</dbReference>
<feature type="signal peptide" evidence="10">
    <location>
        <begin position="1"/>
        <end position="18"/>
    </location>
</feature>
<dbReference type="InterPro" id="IPR000859">
    <property type="entry name" value="CUB_dom"/>
</dbReference>
<keyword evidence="2" id="KW-0597">Phosphoprotein</keyword>
<comment type="caution">
    <text evidence="7">Lacks conserved residue(s) required for the propagation of feature annotation.</text>
</comment>
<dbReference type="Pfam" id="PF00754">
    <property type="entry name" value="F5_F8_type_C"/>
    <property type="match status" value="1"/>
</dbReference>
<accession>A0A7N8WVU7</accession>
<dbReference type="Gene3D" id="2.170.130.20">
    <property type="entry name" value="LCCL-like domain"/>
    <property type="match status" value="1"/>
</dbReference>
<dbReference type="PROSITE" id="PS50820">
    <property type="entry name" value="LCCL"/>
    <property type="match status" value="1"/>
</dbReference>
<dbReference type="SMART" id="SM00042">
    <property type="entry name" value="CUB"/>
    <property type="match status" value="1"/>
</dbReference>
<keyword evidence="3 9" id="KW-0812">Transmembrane</keyword>
<evidence type="ECO:0000256" key="6">
    <source>
        <dbReference type="ARBA" id="ARBA00023157"/>
    </source>
</evidence>
<evidence type="ECO:0000256" key="8">
    <source>
        <dbReference type="SAM" id="MobiDB-lite"/>
    </source>
</evidence>
<feature type="disulfide bond" evidence="7">
    <location>
        <begin position="17"/>
        <end position="44"/>
    </location>
</feature>
<protein>
    <submittedName>
        <fullName evidence="14">Si:dkey-34d22.1</fullName>
    </submittedName>
</protein>
<feature type="compositionally biased region" description="Low complexity" evidence="8">
    <location>
        <begin position="557"/>
        <end position="573"/>
    </location>
</feature>
<dbReference type="PANTHER" id="PTHR46806:SF6">
    <property type="entry name" value="DISCOIDIN, CUB AND LCCL DOMAIN CONTAINING 1"/>
    <property type="match status" value="1"/>
</dbReference>
<dbReference type="InterPro" id="IPR050633">
    <property type="entry name" value="Neuropilin_MCO_CoagFactor"/>
</dbReference>
<evidence type="ECO:0000313" key="15">
    <source>
        <dbReference type="Proteomes" id="UP000261640"/>
    </source>
</evidence>
<reference evidence="14" key="2">
    <citation type="submission" date="2025-09" db="UniProtKB">
        <authorList>
            <consortium name="Ensembl"/>
        </authorList>
    </citation>
    <scope>IDENTIFICATION</scope>
</reference>
<dbReference type="GO" id="GO:0038023">
    <property type="term" value="F:signaling receptor activity"/>
    <property type="evidence" value="ECO:0007669"/>
    <property type="project" value="TreeGrafter"/>
</dbReference>
<keyword evidence="5 9" id="KW-0472">Membrane</keyword>
<dbReference type="InterPro" id="IPR035914">
    <property type="entry name" value="Sperma_CUB_dom_sf"/>
</dbReference>
<dbReference type="GeneTree" id="ENSGT00940000164800"/>
<feature type="transmembrane region" description="Helical" evidence="9">
    <location>
        <begin position="413"/>
        <end position="436"/>
    </location>
</feature>
<evidence type="ECO:0000256" key="1">
    <source>
        <dbReference type="ARBA" id="ARBA00004479"/>
    </source>
</evidence>
<evidence type="ECO:0000256" key="9">
    <source>
        <dbReference type="SAM" id="Phobius"/>
    </source>
</evidence>
<dbReference type="SMART" id="SM00231">
    <property type="entry name" value="FA58C"/>
    <property type="match status" value="1"/>
</dbReference>
<keyword evidence="15" id="KW-1185">Reference proteome</keyword>
<feature type="region of interest" description="Disordered" evidence="8">
    <location>
        <begin position="520"/>
        <end position="576"/>
    </location>
</feature>
<dbReference type="Gene3D" id="2.60.120.290">
    <property type="entry name" value="Spermadhesin, CUB domain"/>
    <property type="match status" value="1"/>
</dbReference>
<dbReference type="PROSITE" id="PS50022">
    <property type="entry name" value="FA58C_3"/>
    <property type="match status" value="1"/>
</dbReference>
<dbReference type="Proteomes" id="UP000261640">
    <property type="component" value="Unplaced"/>
</dbReference>
<feature type="chain" id="PRO_5030564691" evidence="10">
    <location>
        <begin position="19"/>
        <end position="623"/>
    </location>
</feature>
<evidence type="ECO:0000256" key="3">
    <source>
        <dbReference type="ARBA" id="ARBA00022692"/>
    </source>
</evidence>
<feature type="domain" description="CUB" evidence="11">
    <location>
        <begin position="17"/>
        <end position="130"/>
    </location>
</feature>
<dbReference type="Gene3D" id="2.60.120.260">
    <property type="entry name" value="Galactose-binding domain-like"/>
    <property type="match status" value="1"/>
</dbReference>
<dbReference type="SUPFAM" id="SSF49785">
    <property type="entry name" value="Galactose-binding domain-like"/>
    <property type="match status" value="1"/>
</dbReference>
<dbReference type="Ensembl" id="ENSMAMT00000057238.1">
    <property type="protein sequence ID" value="ENSMAMP00000041846.1"/>
    <property type="gene ID" value="ENSMAMG00000026593.1"/>
</dbReference>
<evidence type="ECO:0000256" key="7">
    <source>
        <dbReference type="PROSITE-ProRule" id="PRU00059"/>
    </source>
</evidence>
<comment type="subcellular location">
    <subcellularLocation>
        <location evidence="1">Membrane</location>
        <topology evidence="1">Single-pass type I membrane protein</topology>
    </subcellularLocation>
</comment>
<evidence type="ECO:0000313" key="14">
    <source>
        <dbReference type="Ensembl" id="ENSMAMP00000041846.1"/>
    </source>
</evidence>
<dbReference type="GO" id="GO:0005886">
    <property type="term" value="C:plasma membrane"/>
    <property type="evidence" value="ECO:0007669"/>
    <property type="project" value="TreeGrafter"/>
</dbReference>